<keyword evidence="1" id="KW-0233">DNA recombination</keyword>
<dbReference type="Proteomes" id="UP001212498">
    <property type="component" value="Unassembled WGS sequence"/>
</dbReference>
<dbReference type="Gene3D" id="1.10.443.10">
    <property type="entry name" value="Intergrase catalytic core"/>
    <property type="match status" value="1"/>
</dbReference>
<dbReference type="InterPro" id="IPR050090">
    <property type="entry name" value="Tyrosine_recombinase_XerCD"/>
</dbReference>
<accession>A0ABT4T762</accession>
<evidence type="ECO:0000313" key="4">
    <source>
        <dbReference type="EMBL" id="MDA0645336.1"/>
    </source>
</evidence>
<dbReference type="RefSeq" id="WP_271279019.1">
    <property type="nucleotide sequence ID" value="NZ_BAABFD010000009.1"/>
</dbReference>
<sequence length="464" mass="52121">MKSYRVRIWKISTKKTGGRPHMVRWVVEDKVFSELFTTWELADSFRADLKRAAQNGEAFDTETGMPDSKARAQNAMTWYAHVCDYVDTRWSKVSGRQRISIAETLAAVTPLLVRDRRGAPDARVLRSALYQWAFNKQHRDSDKPEDIAEALQWIAKASVPVTELADYDRITSALDGCARKLDGTAASAGYYSRRRRVLFNVLRYAVFKKRLAKNPLSEELDWKPPEAEVCEEIDPSVVASPEQVQELLTAVSYAGWRRGDRLVAFFACMYYAMMRPSEVAALRLGDCTLPEKGWGQLILSGSAPTVGSKWTDNGQAHEQRGLKGRPRKAKRVIPIPPQLVSVLRDHIRRHGVAQDGRLFRTERGGTLYKSGYVRTWKTARALALPPALAASRLAKRPYDLRHAGVSLRLNAGVPATQVAQWAGHSVEVLLKIYAKCIYGQDHVWHTMLDGALGGTSSQRIDSDR</sequence>
<gene>
    <name evidence="4" type="ORF">OUY24_32320</name>
</gene>
<feature type="region of interest" description="Disordered" evidence="2">
    <location>
        <begin position="306"/>
        <end position="328"/>
    </location>
</feature>
<dbReference type="PANTHER" id="PTHR30349:SF64">
    <property type="entry name" value="PROPHAGE INTEGRASE INTD-RELATED"/>
    <property type="match status" value="1"/>
</dbReference>
<proteinExistence type="predicted"/>
<keyword evidence="5" id="KW-1185">Reference proteome</keyword>
<dbReference type="EMBL" id="JAPNUD010000133">
    <property type="protein sequence ID" value="MDA0645336.1"/>
    <property type="molecule type" value="Genomic_DNA"/>
</dbReference>
<dbReference type="InterPro" id="IPR011010">
    <property type="entry name" value="DNA_brk_join_enz"/>
</dbReference>
<dbReference type="PROSITE" id="PS51898">
    <property type="entry name" value="TYR_RECOMBINASE"/>
    <property type="match status" value="1"/>
</dbReference>
<dbReference type="PANTHER" id="PTHR30349">
    <property type="entry name" value="PHAGE INTEGRASE-RELATED"/>
    <property type="match status" value="1"/>
</dbReference>
<comment type="caution">
    <text evidence="4">The sequence shown here is derived from an EMBL/GenBank/DDBJ whole genome shotgun (WGS) entry which is preliminary data.</text>
</comment>
<evidence type="ECO:0000313" key="5">
    <source>
        <dbReference type="Proteomes" id="UP001212498"/>
    </source>
</evidence>
<dbReference type="SUPFAM" id="SSF56349">
    <property type="entry name" value="DNA breaking-rejoining enzymes"/>
    <property type="match status" value="1"/>
</dbReference>
<reference evidence="4 5" key="1">
    <citation type="submission" date="2022-11" db="EMBL/GenBank/DDBJ databases">
        <title>Nonomuraea corallina sp. nov., a new species of the genus Nonomuraea isolated from sea side sediment in Thai sea.</title>
        <authorList>
            <person name="Ngamcharungchit C."/>
            <person name="Matsumoto A."/>
            <person name="Suriyachadkun C."/>
            <person name="Panbangred W."/>
            <person name="Inahashi Y."/>
            <person name="Intra B."/>
        </authorList>
    </citation>
    <scope>NUCLEOTIDE SEQUENCE [LARGE SCALE GENOMIC DNA]</scope>
    <source>
        <strain evidence="4 5">DSM 43553</strain>
    </source>
</reference>
<feature type="domain" description="Tyr recombinase" evidence="3">
    <location>
        <begin position="234"/>
        <end position="446"/>
    </location>
</feature>
<dbReference type="Pfam" id="PF00589">
    <property type="entry name" value="Phage_integrase"/>
    <property type="match status" value="1"/>
</dbReference>
<evidence type="ECO:0000259" key="3">
    <source>
        <dbReference type="PROSITE" id="PS51898"/>
    </source>
</evidence>
<dbReference type="InterPro" id="IPR013762">
    <property type="entry name" value="Integrase-like_cat_sf"/>
</dbReference>
<evidence type="ECO:0000256" key="2">
    <source>
        <dbReference type="SAM" id="MobiDB-lite"/>
    </source>
</evidence>
<name>A0ABT4T762_9ACTN</name>
<organism evidence="4 5">
    <name type="scientific">Nonomuraea ferruginea</name>
    <dbReference type="NCBI Taxonomy" id="46174"/>
    <lineage>
        <taxon>Bacteria</taxon>
        <taxon>Bacillati</taxon>
        <taxon>Actinomycetota</taxon>
        <taxon>Actinomycetes</taxon>
        <taxon>Streptosporangiales</taxon>
        <taxon>Streptosporangiaceae</taxon>
        <taxon>Nonomuraea</taxon>
    </lineage>
</organism>
<protein>
    <submittedName>
        <fullName evidence="4">Tyrosine-type recombinase/integrase</fullName>
    </submittedName>
</protein>
<evidence type="ECO:0000256" key="1">
    <source>
        <dbReference type="ARBA" id="ARBA00023172"/>
    </source>
</evidence>
<dbReference type="InterPro" id="IPR002104">
    <property type="entry name" value="Integrase_catalytic"/>
</dbReference>